<reference evidence="2" key="1">
    <citation type="submission" date="2016-03" db="EMBL/GenBank/DDBJ databases">
        <title>Sphingomonas melonis TY, whole genome shotgun sequencing.</title>
        <authorList>
            <person name="Wang H."/>
            <person name="Zhu P."/>
        </authorList>
    </citation>
    <scope>NUCLEOTIDE SEQUENCE [LARGE SCALE GENOMIC DNA]</scope>
    <source>
        <strain evidence="2">TY</strain>
    </source>
</reference>
<keyword evidence="3" id="KW-1185">Reference proteome</keyword>
<dbReference type="RefSeq" id="WP_017979743.1">
    <property type="nucleotide sequence ID" value="NZ_CP017578.1"/>
</dbReference>
<dbReference type="GO" id="GO:0016787">
    <property type="term" value="F:hydrolase activity"/>
    <property type="evidence" value="ECO:0007669"/>
    <property type="project" value="UniProtKB-KW"/>
</dbReference>
<dbReference type="GeneID" id="93797722"/>
<dbReference type="Pfam" id="PF05013">
    <property type="entry name" value="FGase"/>
    <property type="match status" value="1"/>
</dbReference>
<comment type="caution">
    <text evidence="2">The sequence shown here is derived from an EMBL/GenBank/DDBJ whole genome shotgun (WGS) entry which is preliminary data.</text>
</comment>
<dbReference type="InterPro" id="IPR007709">
    <property type="entry name" value="N-FG_amidohydro"/>
</dbReference>
<organism evidence="2 3">
    <name type="scientific">Sphingomonas melonis TY</name>
    <dbReference type="NCBI Taxonomy" id="621456"/>
    <lineage>
        <taxon>Bacteria</taxon>
        <taxon>Pseudomonadati</taxon>
        <taxon>Pseudomonadota</taxon>
        <taxon>Alphaproteobacteria</taxon>
        <taxon>Sphingomonadales</taxon>
        <taxon>Sphingomonadaceae</taxon>
        <taxon>Sphingomonas</taxon>
    </lineage>
</organism>
<dbReference type="SUPFAM" id="SSF53187">
    <property type="entry name" value="Zn-dependent exopeptidases"/>
    <property type="match status" value="1"/>
</dbReference>
<dbReference type="Gene3D" id="3.40.630.40">
    <property type="entry name" value="Zn-dependent exopeptidases"/>
    <property type="match status" value="1"/>
</dbReference>
<accession>A0A175Y1J8</accession>
<sequence length="305" mass="32407">MDASFDRIDGAQAHNVPPGTPFASPQSPSGLDTPPVPASPVVLSVPHAGRDYPPALRAALRLPESALVVLEDRHVDAVARAAQTNETMLVQRRARAWIDLNRSEYERDPRVDDGVRPQAQSGQSMKIRSGLGLVPRRAGGAGDLWRGRFTGADVARRIAEDHRPYHATLAATLAAARARFGVAILVDIHSMPTVGPHARLVLGDRFGATSDARFLARIEGAAAQMGIATQRNTPYAGAHILQTHAAPARGIHAVQVEIDRALYLDSRLDGLGPGFDRTVALLRSLLAAVADEALAGTPPFALAAE</sequence>
<gene>
    <name evidence="2" type="ORF">AVM11_10595</name>
</gene>
<proteinExistence type="predicted"/>
<protein>
    <submittedName>
        <fullName evidence="2">N-formylglutamate amidohydrolase</fullName>
    </submittedName>
</protein>
<evidence type="ECO:0000313" key="2">
    <source>
        <dbReference type="EMBL" id="KZB93840.1"/>
    </source>
</evidence>
<dbReference type="OrthoDB" id="9802050at2"/>
<name>A0A175Y1J8_9SPHN</name>
<dbReference type="KEGG" id="smy:BJP26_13050"/>
<dbReference type="Proteomes" id="UP000078460">
    <property type="component" value="Unassembled WGS sequence"/>
</dbReference>
<evidence type="ECO:0000313" key="3">
    <source>
        <dbReference type="Proteomes" id="UP000078460"/>
    </source>
</evidence>
<evidence type="ECO:0000256" key="1">
    <source>
        <dbReference type="SAM" id="MobiDB-lite"/>
    </source>
</evidence>
<dbReference type="STRING" id="621456.BJP26_13050"/>
<feature type="region of interest" description="Disordered" evidence="1">
    <location>
        <begin position="1"/>
        <end position="38"/>
    </location>
</feature>
<dbReference type="AlphaFoldDB" id="A0A175Y1J8"/>
<dbReference type="EMBL" id="LQCK02000066">
    <property type="protein sequence ID" value="KZB93840.1"/>
    <property type="molecule type" value="Genomic_DNA"/>
</dbReference>